<dbReference type="Proteomes" id="UP001516400">
    <property type="component" value="Unassembled WGS sequence"/>
</dbReference>
<dbReference type="AlphaFoldDB" id="A0ABD2MGP6"/>
<dbReference type="EMBL" id="JABFTP020000001">
    <property type="protein sequence ID" value="KAL3265525.1"/>
    <property type="molecule type" value="Genomic_DNA"/>
</dbReference>
<proteinExistence type="predicted"/>
<gene>
    <name evidence="2" type="ORF">HHI36_009729</name>
</gene>
<reference evidence="2 3" key="1">
    <citation type="journal article" date="2021" name="BMC Biol.">
        <title>Horizontally acquired antibacterial genes associated with adaptive radiation of ladybird beetles.</title>
        <authorList>
            <person name="Li H.S."/>
            <person name="Tang X.F."/>
            <person name="Huang Y.H."/>
            <person name="Xu Z.Y."/>
            <person name="Chen M.L."/>
            <person name="Du X.Y."/>
            <person name="Qiu B.Y."/>
            <person name="Chen P.T."/>
            <person name="Zhang W."/>
            <person name="Slipinski A."/>
            <person name="Escalona H.E."/>
            <person name="Waterhouse R.M."/>
            <person name="Zwick A."/>
            <person name="Pang H."/>
        </authorList>
    </citation>
    <scope>NUCLEOTIDE SEQUENCE [LARGE SCALE GENOMIC DNA]</scope>
    <source>
        <strain evidence="2">SYSU2018</strain>
    </source>
</reference>
<accession>A0ABD2MGP6</accession>
<evidence type="ECO:0000256" key="1">
    <source>
        <dbReference type="SAM" id="MobiDB-lite"/>
    </source>
</evidence>
<name>A0ABD2MGP6_9CUCU</name>
<comment type="caution">
    <text evidence="2">The sequence shown here is derived from an EMBL/GenBank/DDBJ whole genome shotgun (WGS) entry which is preliminary data.</text>
</comment>
<evidence type="ECO:0000313" key="2">
    <source>
        <dbReference type="EMBL" id="KAL3265525.1"/>
    </source>
</evidence>
<feature type="region of interest" description="Disordered" evidence="1">
    <location>
        <begin position="9"/>
        <end position="32"/>
    </location>
</feature>
<organism evidence="2 3">
    <name type="scientific">Cryptolaemus montrouzieri</name>
    <dbReference type="NCBI Taxonomy" id="559131"/>
    <lineage>
        <taxon>Eukaryota</taxon>
        <taxon>Metazoa</taxon>
        <taxon>Ecdysozoa</taxon>
        <taxon>Arthropoda</taxon>
        <taxon>Hexapoda</taxon>
        <taxon>Insecta</taxon>
        <taxon>Pterygota</taxon>
        <taxon>Neoptera</taxon>
        <taxon>Endopterygota</taxon>
        <taxon>Coleoptera</taxon>
        <taxon>Polyphaga</taxon>
        <taxon>Cucujiformia</taxon>
        <taxon>Coccinelloidea</taxon>
        <taxon>Coccinellidae</taxon>
        <taxon>Scymninae</taxon>
        <taxon>Scymnini</taxon>
        <taxon>Cryptolaemus</taxon>
    </lineage>
</organism>
<sequence length="124" mass="13899">MNVIYSHVKRRTVADSPTSPVNTGYTEENGAPLPPLDFSEKYSYISNKQDEIQPWQEVKRKKSKGASFNKKNTEIVCNGSKPSNAACSFQKASKRRWLYVGEIAGQDVTENDVKSCLGDLKDHD</sequence>
<protein>
    <submittedName>
        <fullName evidence="2">Uncharacterized protein</fullName>
    </submittedName>
</protein>
<evidence type="ECO:0000313" key="3">
    <source>
        <dbReference type="Proteomes" id="UP001516400"/>
    </source>
</evidence>
<keyword evidence="3" id="KW-1185">Reference proteome</keyword>
<feature type="compositionally biased region" description="Polar residues" evidence="1">
    <location>
        <begin position="15"/>
        <end position="26"/>
    </location>
</feature>